<organism evidence="1 2">
    <name type="scientific">Hypothenemus hampei</name>
    <name type="common">Coffee berry borer</name>
    <dbReference type="NCBI Taxonomy" id="57062"/>
    <lineage>
        <taxon>Eukaryota</taxon>
        <taxon>Metazoa</taxon>
        <taxon>Ecdysozoa</taxon>
        <taxon>Arthropoda</taxon>
        <taxon>Hexapoda</taxon>
        <taxon>Insecta</taxon>
        <taxon>Pterygota</taxon>
        <taxon>Neoptera</taxon>
        <taxon>Endopterygota</taxon>
        <taxon>Coleoptera</taxon>
        <taxon>Polyphaga</taxon>
        <taxon>Cucujiformia</taxon>
        <taxon>Curculionidae</taxon>
        <taxon>Scolytinae</taxon>
        <taxon>Hypothenemus</taxon>
    </lineage>
</organism>
<dbReference type="PRINTS" id="PR00988">
    <property type="entry name" value="URIDINKINASE"/>
</dbReference>
<comment type="caution">
    <text evidence="1">The sequence shown here is derived from an EMBL/GenBank/DDBJ whole genome shotgun (WGS) entry which is preliminary data.</text>
</comment>
<proteinExistence type="predicted"/>
<accession>A0ABD1FDS5</accession>
<evidence type="ECO:0000313" key="1">
    <source>
        <dbReference type="EMBL" id="KAL1517422.1"/>
    </source>
</evidence>
<evidence type="ECO:0000313" key="2">
    <source>
        <dbReference type="Proteomes" id="UP001566132"/>
    </source>
</evidence>
<protein>
    <recommendedName>
        <fullName evidence="3">Nicotinamide riboside kinase 1</fullName>
    </recommendedName>
</protein>
<dbReference type="Proteomes" id="UP001566132">
    <property type="component" value="Unassembled WGS sequence"/>
</dbReference>
<name>A0ABD1FDS5_HYPHA</name>
<dbReference type="EMBL" id="JBDJPC010000001">
    <property type="protein sequence ID" value="KAL1517422.1"/>
    <property type="molecule type" value="Genomic_DNA"/>
</dbReference>
<reference evidence="1 2" key="1">
    <citation type="submission" date="2024-05" db="EMBL/GenBank/DDBJ databases">
        <title>Genetic variation in Jamaican populations of the coffee berry borer (Hypothenemus hampei).</title>
        <authorList>
            <person name="Errbii M."/>
            <person name="Myrie A."/>
        </authorList>
    </citation>
    <scope>NUCLEOTIDE SEQUENCE [LARGE SCALE GENOMIC DNA]</scope>
    <source>
        <strain evidence="1">JA-Hopewell-2020-01-JO</strain>
        <tissue evidence="1">Whole body</tissue>
    </source>
</reference>
<sequence length="174" mass="20411">MNVPNRNVLIVGISGATCSGKTTIARELHETFKNSILFSQDNYYLPVDDPRHVFLHELNHINWDIVTSLDMDRMTKDVLACAEEHASSIGKNNRNGIKSPYIIIVEGFYYDECFKRRIKRVYEPPDVPGYFEKCVWPEHLKQLEEVKRDVDNIVYFQKNSSNEMERILSDIRKW</sequence>
<evidence type="ECO:0008006" key="3">
    <source>
        <dbReference type="Google" id="ProtNLM"/>
    </source>
</evidence>
<keyword evidence="2" id="KW-1185">Reference proteome</keyword>
<gene>
    <name evidence="1" type="ORF">ABEB36_001189</name>
</gene>
<dbReference type="AlphaFoldDB" id="A0ABD1FDS5"/>
<dbReference type="InterPro" id="IPR027417">
    <property type="entry name" value="P-loop_NTPase"/>
</dbReference>
<dbReference type="PANTHER" id="PTHR10285">
    <property type="entry name" value="URIDINE KINASE"/>
    <property type="match status" value="1"/>
</dbReference>
<dbReference type="SUPFAM" id="SSF52540">
    <property type="entry name" value="P-loop containing nucleoside triphosphate hydrolases"/>
    <property type="match status" value="1"/>
</dbReference>
<dbReference type="Gene3D" id="3.40.50.300">
    <property type="entry name" value="P-loop containing nucleotide triphosphate hydrolases"/>
    <property type="match status" value="1"/>
</dbReference>